<dbReference type="InterPro" id="IPR036879">
    <property type="entry name" value="TF_MADSbox_sf"/>
</dbReference>
<feature type="coiled-coil region" evidence="6">
    <location>
        <begin position="128"/>
        <end position="155"/>
    </location>
</feature>
<feature type="domain" description="MADS-box" evidence="7">
    <location>
        <begin position="1"/>
        <end position="19"/>
    </location>
</feature>
<evidence type="ECO:0000256" key="1">
    <source>
        <dbReference type="ARBA" id="ARBA00004123"/>
    </source>
</evidence>
<protein>
    <recommendedName>
        <fullName evidence="11">MADS-box domain-containing protein</fullName>
    </recommendedName>
</protein>
<dbReference type="GO" id="GO:0003677">
    <property type="term" value="F:DNA binding"/>
    <property type="evidence" value="ECO:0007669"/>
    <property type="project" value="UniProtKB-KW"/>
</dbReference>
<reference evidence="9" key="2">
    <citation type="submission" date="2023-05" db="EMBL/GenBank/DDBJ databases">
        <authorList>
            <person name="Schelkunov M.I."/>
        </authorList>
    </citation>
    <scope>NUCLEOTIDE SEQUENCE</scope>
    <source>
        <strain evidence="9">Hsosn_3</strain>
        <tissue evidence="9">Leaf</tissue>
    </source>
</reference>
<dbReference type="PROSITE" id="PS50066">
    <property type="entry name" value="MADS_BOX_2"/>
    <property type="match status" value="1"/>
</dbReference>
<evidence type="ECO:0000256" key="3">
    <source>
        <dbReference type="ARBA" id="ARBA00023125"/>
    </source>
</evidence>
<name>A0AAD8IAH1_9APIA</name>
<evidence type="ECO:0000256" key="2">
    <source>
        <dbReference type="ARBA" id="ARBA00023015"/>
    </source>
</evidence>
<evidence type="ECO:0008006" key="11">
    <source>
        <dbReference type="Google" id="ProtNLM"/>
    </source>
</evidence>
<reference evidence="9" key="1">
    <citation type="submission" date="2023-02" db="EMBL/GenBank/DDBJ databases">
        <title>Genome of toxic invasive species Heracleum sosnowskyi carries increased number of genes despite the absence of recent whole-genome duplications.</title>
        <authorList>
            <person name="Schelkunov M."/>
            <person name="Shtratnikova V."/>
            <person name="Makarenko M."/>
            <person name="Klepikova A."/>
            <person name="Omelchenko D."/>
            <person name="Novikova G."/>
            <person name="Obukhova E."/>
            <person name="Bogdanov V."/>
            <person name="Penin A."/>
            <person name="Logacheva M."/>
        </authorList>
    </citation>
    <scope>NUCLEOTIDE SEQUENCE</scope>
    <source>
        <strain evidence="9">Hsosn_3</strain>
        <tissue evidence="9">Leaf</tissue>
    </source>
</reference>
<dbReference type="SUPFAM" id="SSF55455">
    <property type="entry name" value="SRF-like"/>
    <property type="match status" value="1"/>
</dbReference>
<evidence type="ECO:0000313" key="9">
    <source>
        <dbReference type="EMBL" id="KAK1381623.1"/>
    </source>
</evidence>
<evidence type="ECO:0000259" key="8">
    <source>
        <dbReference type="PROSITE" id="PS51297"/>
    </source>
</evidence>
<dbReference type="GO" id="GO:0046983">
    <property type="term" value="F:protein dimerization activity"/>
    <property type="evidence" value="ECO:0007669"/>
    <property type="project" value="InterPro"/>
</dbReference>
<evidence type="ECO:0000256" key="5">
    <source>
        <dbReference type="ARBA" id="ARBA00023242"/>
    </source>
</evidence>
<keyword evidence="5" id="KW-0539">Nucleus</keyword>
<dbReference type="PROSITE" id="PS51297">
    <property type="entry name" value="K_BOX"/>
    <property type="match status" value="1"/>
</dbReference>
<evidence type="ECO:0000313" key="10">
    <source>
        <dbReference type="Proteomes" id="UP001237642"/>
    </source>
</evidence>
<dbReference type="GO" id="GO:0005634">
    <property type="term" value="C:nucleus"/>
    <property type="evidence" value="ECO:0007669"/>
    <property type="project" value="UniProtKB-SubCell"/>
</dbReference>
<dbReference type="InterPro" id="IPR002487">
    <property type="entry name" value="TF_Kbox"/>
</dbReference>
<organism evidence="9 10">
    <name type="scientific">Heracleum sosnowskyi</name>
    <dbReference type="NCBI Taxonomy" id="360622"/>
    <lineage>
        <taxon>Eukaryota</taxon>
        <taxon>Viridiplantae</taxon>
        <taxon>Streptophyta</taxon>
        <taxon>Embryophyta</taxon>
        <taxon>Tracheophyta</taxon>
        <taxon>Spermatophyta</taxon>
        <taxon>Magnoliopsida</taxon>
        <taxon>eudicotyledons</taxon>
        <taxon>Gunneridae</taxon>
        <taxon>Pentapetalae</taxon>
        <taxon>asterids</taxon>
        <taxon>campanulids</taxon>
        <taxon>Apiales</taxon>
        <taxon>Apiaceae</taxon>
        <taxon>Apioideae</taxon>
        <taxon>apioid superclade</taxon>
        <taxon>Tordylieae</taxon>
        <taxon>Tordyliinae</taxon>
        <taxon>Heracleum</taxon>
    </lineage>
</organism>
<evidence type="ECO:0000256" key="6">
    <source>
        <dbReference type="SAM" id="Coils"/>
    </source>
</evidence>
<dbReference type="AlphaFoldDB" id="A0AAD8IAH1"/>
<keyword evidence="3" id="KW-0238">DNA-binding</keyword>
<evidence type="ECO:0000259" key="7">
    <source>
        <dbReference type="PROSITE" id="PS50066"/>
    </source>
</evidence>
<dbReference type="Gene3D" id="3.40.1810.10">
    <property type="entry name" value="Transcription factor, MADS-box"/>
    <property type="match status" value="1"/>
</dbReference>
<keyword evidence="4" id="KW-0804">Transcription</keyword>
<evidence type="ECO:0000256" key="4">
    <source>
        <dbReference type="ARBA" id="ARBA00023163"/>
    </source>
</evidence>
<accession>A0AAD8IAH1</accession>
<sequence>MGRKKLEIKRIQDKSNRQVAALIFSKSGKLYQFSHSNSVAATLQQYRDVSDADQKEATGIHESKNSKYASNQAKGDLLQRVERDLAELNPDQLTVENLMQLETELETALVQTRAAIVSVNTQLMMEPITTLQEKEKSLREENDLLMQQIAEVVQENIAAKEKGGPPAVHTHKCTYVTTPFQQTKGTMEEERKKLHKLAHVNF</sequence>
<keyword evidence="6" id="KW-0175">Coiled coil</keyword>
<dbReference type="GO" id="GO:0003700">
    <property type="term" value="F:DNA-binding transcription factor activity"/>
    <property type="evidence" value="ECO:0007669"/>
    <property type="project" value="InterPro"/>
</dbReference>
<keyword evidence="2" id="KW-0805">Transcription regulation</keyword>
<dbReference type="Pfam" id="PF01486">
    <property type="entry name" value="K-box"/>
    <property type="match status" value="1"/>
</dbReference>
<dbReference type="InterPro" id="IPR002100">
    <property type="entry name" value="TF_MADSbox"/>
</dbReference>
<feature type="domain" description="K-box" evidence="8">
    <location>
        <begin position="61"/>
        <end position="155"/>
    </location>
</feature>
<proteinExistence type="predicted"/>
<gene>
    <name evidence="9" type="ORF">POM88_028367</name>
</gene>
<dbReference type="SMART" id="SM00432">
    <property type="entry name" value="MADS"/>
    <property type="match status" value="1"/>
</dbReference>
<comment type="subcellular location">
    <subcellularLocation>
        <location evidence="1">Nucleus</location>
    </subcellularLocation>
</comment>
<keyword evidence="10" id="KW-1185">Reference proteome</keyword>
<dbReference type="Proteomes" id="UP001237642">
    <property type="component" value="Unassembled WGS sequence"/>
</dbReference>
<comment type="caution">
    <text evidence="9">The sequence shown here is derived from an EMBL/GenBank/DDBJ whole genome shotgun (WGS) entry which is preliminary data.</text>
</comment>
<dbReference type="EMBL" id="JAUIZM010000006">
    <property type="protein sequence ID" value="KAK1381623.1"/>
    <property type="molecule type" value="Genomic_DNA"/>
</dbReference>